<reference evidence="19" key="1">
    <citation type="journal article" date="2018" name="Nat. Microbiol.">
        <title>Leveraging single-cell genomics to expand the fungal tree of life.</title>
        <authorList>
            <person name="Ahrendt S.R."/>
            <person name="Quandt C.A."/>
            <person name="Ciobanu D."/>
            <person name="Clum A."/>
            <person name="Salamov A."/>
            <person name="Andreopoulos B."/>
            <person name="Cheng J.F."/>
            <person name="Woyke T."/>
            <person name="Pelin A."/>
            <person name="Henrissat B."/>
            <person name="Reynolds N.K."/>
            <person name="Benny G.L."/>
            <person name="Smith M.E."/>
            <person name="James T.Y."/>
            <person name="Grigoriev I.V."/>
        </authorList>
    </citation>
    <scope>NUCLEOTIDE SEQUENCE [LARGE SCALE GENOMIC DNA]</scope>
    <source>
        <strain evidence="19">Baker2002</strain>
    </source>
</reference>
<keyword evidence="16" id="KW-0137">Centromere</keyword>
<gene>
    <name evidence="18" type="ORF">METBISCDRAFT_21796</name>
</gene>
<evidence type="ECO:0000313" key="18">
    <source>
        <dbReference type="EMBL" id="RKP32071.1"/>
    </source>
</evidence>
<evidence type="ECO:0000256" key="17">
    <source>
        <dbReference type="ARBA" id="ARBA00030568"/>
    </source>
</evidence>
<keyword evidence="7" id="KW-0963">Cytoplasm</keyword>
<evidence type="ECO:0000256" key="5">
    <source>
        <dbReference type="ARBA" id="ARBA00020260"/>
    </source>
</evidence>
<evidence type="ECO:0000313" key="19">
    <source>
        <dbReference type="Proteomes" id="UP000268321"/>
    </source>
</evidence>
<evidence type="ECO:0000256" key="13">
    <source>
        <dbReference type="ARBA" id="ARBA00023212"/>
    </source>
</evidence>
<evidence type="ECO:0000256" key="10">
    <source>
        <dbReference type="ARBA" id="ARBA00022776"/>
    </source>
</evidence>
<dbReference type="GO" id="GO:0005874">
    <property type="term" value="C:microtubule"/>
    <property type="evidence" value="ECO:0007669"/>
    <property type="project" value="UniProtKB-KW"/>
</dbReference>
<evidence type="ECO:0000256" key="16">
    <source>
        <dbReference type="ARBA" id="ARBA00023328"/>
    </source>
</evidence>
<comment type="similarity">
    <text evidence="4">Belongs to the DASH complex DAD2 family.</text>
</comment>
<dbReference type="Pfam" id="PF08654">
    <property type="entry name" value="DASH_Dad2"/>
    <property type="match status" value="1"/>
</dbReference>
<dbReference type="GO" id="GO:1990023">
    <property type="term" value="C:mitotic spindle midzone"/>
    <property type="evidence" value="ECO:0007669"/>
    <property type="project" value="TreeGrafter"/>
</dbReference>
<evidence type="ECO:0000256" key="4">
    <source>
        <dbReference type="ARBA" id="ARBA00005501"/>
    </source>
</evidence>
<dbReference type="EMBL" id="ML004434">
    <property type="protein sequence ID" value="RKP32071.1"/>
    <property type="molecule type" value="Genomic_DNA"/>
</dbReference>
<proteinExistence type="inferred from homology"/>
<dbReference type="OrthoDB" id="3230169at2759"/>
<evidence type="ECO:0000256" key="1">
    <source>
        <dbReference type="ARBA" id="ARBA00004123"/>
    </source>
</evidence>
<keyword evidence="6" id="KW-0158">Chromosome</keyword>
<dbReference type="PANTHER" id="PTHR28036:SF1">
    <property type="entry name" value="DASH COMPLEX SUBUNIT DAD2"/>
    <property type="match status" value="1"/>
</dbReference>
<dbReference type="PANTHER" id="PTHR28036">
    <property type="entry name" value="DASH COMPLEX SUBUNIT DAD2"/>
    <property type="match status" value="1"/>
</dbReference>
<evidence type="ECO:0000256" key="9">
    <source>
        <dbReference type="ARBA" id="ARBA00022701"/>
    </source>
</evidence>
<keyword evidence="11" id="KW-0159">Chromosome partition</keyword>
<dbReference type="AlphaFoldDB" id="A0A4P9ZIB4"/>
<keyword evidence="19" id="KW-1185">Reference proteome</keyword>
<dbReference type="Proteomes" id="UP000268321">
    <property type="component" value="Unassembled WGS sequence"/>
</dbReference>
<keyword evidence="13" id="KW-0206">Cytoskeleton</keyword>
<dbReference type="GO" id="GO:0042729">
    <property type="term" value="C:DASH complex"/>
    <property type="evidence" value="ECO:0007669"/>
    <property type="project" value="InterPro"/>
</dbReference>
<evidence type="ECO:0000256" key="3">
    <source>
        <dbReference type="ARBA" id="ARBA00004629"/>
    </source>
</evidence>
<dbReference type="GO" id="GO:0008608">
    <property type="term" value="P:attachment of spindle microtubules to kinetochore"/>
    <property type="evidence" value="ECO:0007669"/>
    <property type="project" value="TreeGrafter"/>
</dbReference>
<protein>
    <recommendedName>
        <fullName evidence="5">DASH complex subunit DAD2</fullName>
    </recommendedName>
    <alternativeName>
        <fullName evidence="17">Outer kinetochore protein DAD2</fullName>
    </alternativeName>
</protein>
<keyword evidence="15" id="KW-0131">Cell cycle</keyword>
<dbReference type="GO" id="GO:0051301">
    <property type="term" value="P:cell division"/>
    <property type="evidence" value="ECO:0007669"/>
    <property type="project" value="UniProtKB-KW"/>
</dbReference>
<evidence type="ECO:0000256" key="2">
    <source>
        <dbReference type="ARBA" id="ARBA00004186"/>
    </source>
</evidence>
<evidence type="ECO:0000256" key="14">
    <source>
        <dbReference type="ARBA" id="ARBA00023242"/>
    </source>
</evidence>
<dbReference type="GO" id="GO:0044732">
    <property type="term" value="C:mitotic spindle pole body"/>
    <property type="evidence" value="ECO:0007669"/>
    <property type="project" value="TreeGrafter"/>
</dbReference>
<keyword evidence="8" id="KW-0132">Cell division</keyword>
<evidence type="ECO:0000256" key="11">
    <source>
        <dbReference type="ARBA" id="ARBA00022829"/>
    </source>
</evidence>
<comment type="subcellular location">
    <subcellularLocation>
        <location evidence="3">Chromosome</location>
        <location evidence="3">Centromere</location>
        <location evidence="3">Kinetochore</location>
    </subcellularLocation>
    <subcellularLocation>
        <location evidence="2">Cytoplasm</location>
        <location evidence="2">Cytoskeleton</location>
        <location evidence="2">Spindle</location>
    </subcellularLocation>
    <subcellularLocation>
        <location evidence="1">Nucleus</location>
    </subcellularLocation>
</comment>
<evidence type="ECO:0000256" key="15">
    <source>
        <dbReference type="ARBA" id="ARBA00023306"/>
    </source>
</evidence>
<name>A0A4P9ZIB4_9ASCO</name>
<evidence type="ECO:0000256" key="6">
    <source>
        <dbReference type="ARBA" id="ARBA00022454"/>
    </source>
</evidence>
<evidence type="ECO:0000256" key="8">
    <source>
        <dbReference type="ARBA" id="ARBA00022618"/>
    </source>
</evidence>
<sequence length="119" mass="13066">MNLQTKIKQKEDQLKDLQEIRASTGVLAEQLEQFEKKLEEMAGGAENVALVLSNWQNVMNTVSMASLGLLEYSKKDYETGRPIPEPLVRIGLDEDLRTVDEEGAVGEGVAADSSGEDGR</sequence>
<keyword evidence="14" id="KW-0539">Nucleus</keyword>
<keyword evidence="12" id="KW-0995">Kinetochore</keyword>
<keyword evidence="9" id="KW-0493">Microtubule</keyword>
<dbReference type="InterPro" id="IPR013963">
    <property type="entry name" value="DASH_Dad2"/>
</dbReference>
<accession>A0A4P9ZIB4</accession>
<keyword evidence="10" id="KW-0498">Mitosis</keyword>
<evidence type="ECO:0000256" key="12">
    <source>
        <dbReference type="ARBA" id="ARBA00022838"/>
    </source>
</evidence>
<organism evidence="18 19">
    <name type="scientific">Metschnikowia bicuspidata</name>
    <dbReference type="NCBI Taxonomy" id="27322"/>
    <lineage>
        <taxon>Eukaryota</taxon>
        <taxon>Fungi</taxon>
        <taxon>Dikarya</taxon>
        <taxon>Ascomycota</taxon>
        <taxon>Saccharomycotina</taxon>
        <taxon>Pichiomycetes</taxon>
        <taxon>Metschnikowiaceae</taxon>
        <taxon>Metschnikowia</taxon>
    </lineage>
</organism>
<dbReference type="GO" id="GO:0000278">
    <property type="term" value="P:mitotic cell cycle"/>
    <property type="evidence" value="ECO:0007669"/>
    <property type="project" value="InterPro"/>
</dbReference>
<evidence type="ECO:0000256" key="7">
    <source>
        <dbReference type="ARBA" id="ARBA00022490"/>
    </source>
</evidence>